<dbReference type="PANTHER" id="PTHR42800:SF1">
    <property type="entry name" value="EXOINULINASE INUD (AFU_ORTHOLOGUE AFUA_5G00480)"/>
    <property type="match status" value="1"/>
</dbReference>
<evidence type="ECO:0000256" key="3">
    <source>
        <dbReference type="ARBA" id="ARBA00023295"/>
    </source>
</evidence>
<evidence type="ECO:0000256" key="4">
    <source>
        <dbReference type="RuleBase" id="RU362110"/>
    </source>
</evidence>
<dbReference type="GO" id="GO:0005737">
    <property type="term" value="C:cytoplasm"/>
    <property type="evidence" value="ECO:0007669"/>
    <property type="project" value="TreeGrafter"/>
</dbReference>
<keyword evidence="3 4" id="KW-0326">Glycosidase</keyword>
<gene>
    <name evidence="7" type="ORF">CHH57_17470</name>
</gene>
<proteinExistence type="inferred from homology"/>
<dbReference type="GO" id="GO:0005987">
    <property type="term" value="P:sucrose catabolic process"/>
    <property type="evidence" value="ECO:0007669"/>
    <property type="project" value="TreeGrafter"/>
</dbReference>
<dbReference type="Pfam" id="PF00251">
    <property type="entry name" value="Glyco_hydro_32N"/>
    <property type="match status" value="1"/>
</dbReference>
<evidence type="ECO:0000256" key="1">
    <source>
        <dbReference type="ARBA" id="ARBA00009902"/>
    </source>
</evidence>
<evidence type="ECO:0000259" key="5">
    <source>
        <dbReference type="Pfam" id="PF00251"/>
    </source>
</evidence>
<dbReference type="Gene3D" id="2.60.120.560">
    <property type="entry name" value="Exo-inulinase, domain 1"/>
    <property type="match status" value="1"/>
</dbReference>
<comment type="similarity">
    <text evidence="1 4">Belongs to the glycosyl hydrolase 32 family.</text>
</comment>
<evidence type="ECO:0000313" key="7">
    <source>
        <dbReference type="EMBL" id="PAD81925.1"/>
    </source>
</evidence>
<dbReference type="InterPro" id="IPR013189">
    <property type="entry name" value="Glyco_hydro_32_C"/>
</dbReference>
<dbReference type="Gene3D" id="2.115.10.20">
    <property type="entry name" value="Glycosyl hydrolase domain, family 43"/>
    <property type="match status" value="1"/>
</dbReference>
<dbReference type="InterPro" id="IPR013320">
    <property type="entry name" value="ConA-like_dom_sf"/>
</dbReference>
<dbReference type="Pfam" id="PF08244">
    <property type="entry name" value="Glyco_hydro_32C"/>
    <property type="match status" value="1"/>
</dbReference>
<dbReference type="Proteomes" id="UP000216961">
    <property type="component" value="Unassembled WGS sequence"/>
</dbReference>
<evidence type="ECO:0000313" key="8">
    <source>
        <dbReference type="Proteomes" id="UP000216961"/>
    </source>
</evidence>
<dbReference type="CDD" id="cd18622">
    <property type="entry name" value="GH32_Inu-like"/>
    <property type="match status" value="1"/>
</dbReference>
<sequence>MRKRILTAVLSVTWLLTGCSINQMGKEEKNLDGLRPDNMEAATSDYYTELYRPQYHFSTPSGNLADPNGLIYFAGEYHLFHQKNGNWAHAVSKDLLHWEHLPIALEHDQLGQALSGSAVVDWNDSTGFFEGKAGLVAIYTNTEGGESQSIAYSKDNGRTWERYKGNPVIPNPGIKDFRDPKVFWHESTKKWVMVVSTNQSVTFYRSDNLIDWEFQSQFGDKEGSHAAVWECPDLFELPVDGDENKKKWVLQVSVGDNEETNGSTAQYFIGEFDGTKFINDNAPETILTTDFGQDFYAAQSFSDIPEKDGRRIWLGWMANWRYPYQSPTEPWKGSMSIPRELYLKTVKDGNIKLFQEPVRELESLRVNHIAIDPMEVNGEQAIADFSGTTYEFEAVLEWENVEEFGIRVRQSEDENTVIGVNTKENKLFLDRSRAGLETILDRNGNPFQFGNNHTTTYPIEEKRIKIRGFVDESSVEVFINDGEYVFTNLIYSQPTSNGIELYTKGGSMKVASLEFYPLYSTWRERPKEEEVERIVVSSEYLTLKEGEIQTIKAILKPDWIKSSSPFSWDIAEQDIIDITESTDEGKGIFVKALKPGVTNIQVKHPETELTKEVKIRVIK</sequence>
<protein>
    <submittedName>
        <fullName evidence="7">Levanase</fullName>
    </submittedName>
</protein>
<dbReference type="SUPFAM" id="SSF75005">
    <property type="entry name" value="Arabinanase/levansucrase/invertase"/>
    <property type="match status" value="1"/>
</dbReference>
<dbReference type="SUPFAM" id="SSF49899">
    <property type="entry name" value="Concanavalin A-like lectins/glucanases"/>
    <property type="match status" value="1"/>
</dbReference>
<name>A0AA91TPV1_NIACI</name>
<dbReference type="InterPro" id="IPR001362">
    <property type="entry name" value="Glyco_hydro_32"/>
</dbReference>
<accession>A0AA91TPV1</accession>
<keyword evidence="2 4" id="KW-0378">Hydrolase</keyword>
<dbReference type="SMART" id="SM00640">
    <property type="entry name" value="Glyco_32"/>
    <property type="match status" value="1"/>
</dbReference>
<comment type="caution">
    <text evidence="7">The sequence shown here is derived from an EMBL/GenBank/DDBJ whole genome shotgun (WGS) entry which is preliminary data.</text>
</comment>
<dbReference type="RefSeq" id="WP_095332217.1">
    <property type="nucleotide sequence ID" value="NZ_CP053315.1"/>
</dbReference>
<feature type="domain" description="Glycosyl hydrolase family 32 N-terminal" evidence="5">
    <location>
        <begin position="56"/>
        <end position="357"/>
    </location>
</feature>
<dbReference type="AlphaFoldDB" id="A0AA91TPV1"/>
<evidence type="ECO:0000259" key="6">
    <source>
        <dbReference type="Pfam" id="PF08244"/>
    </source>
</evidence>
<dbReference type="InterPro" id="IPR013148">
    <property type="entry name" value="Glyco_hydro_32_N"/>
</dbReference>
<reference evidence="7 8" key="1">
    <citation type="submission" date="2017-07" db="EMBL/GenBank/DDBJ databases">
        <title>Isolation and whole genome analysis of endospore-forming bacteria from heroin.</title>
        <authorList>
            <person name="Kalinowski J."/>
            <person name="Ahrens B."/>
            <person name="Al-Dilaimi A."/>
            <person name="Winkler A."/>
            <person name="Wibberg D."/>
            <person name="Schleenbecker U."/>
            <person name="Ruckert C."/>
            <person name="Wolfel R."/>
            <person name="Grass G."/>
        </authorList>
    </citation>
    <scope>NUCLEOTIDE SEQUENCE [LARGE SCALE GENOMIC DNA]</scope>
    <source>
        <strain evidence="7 8">7521-2</strain>
    </source>
</reference>
<dbReference type="PANTHER" id="PTHR42800">
    <property type="entry name" value="EXOINULINASE INUD (AFU_ORTHOLOGUE AFUA_5G00480)"/>
    <property type="match status" value="1"/>
</dbReference>
<dbReference type="Gene3D" id="2.60.40.1080">
    <property type="match status" value="1"/>
</dbReference>
<dbReference type="InterPro" id="IPR023296">
    <property type="entry name" value="Glyco_hydro_beta-prop_sf"/>
</dbReference>
<evidence type="ECO:0000256" key="2">
    <source>
        <dbReference type="ARBA" id="ARBA00022801"/>
    </source>
</evidence>
<dbReference type="PROSITE" id="PS51257">
    <property type="entry name" value="PROKAR_LIPOPROTEIN"/>
    <property type="match status" value="1"/>
</dbReference>
<organism evidence="7 8">
    <name type="scientific">Niallia circulans</name>
    <name type="common">Bacillus circulans</name>
    <dbReference type="NCBI Taxonomy" id="1397"/>
    <lineage>
        <taxon>Bacteria</taxon>
        <taxon>Bacillati</taxon>
        <taxon>Bacillota</taxon>
        <taxon>Bacilli</taxon>
        <taxon>Bacillales</taxon>
        <taxon>Bacillaceae</taxon>
        <taxon>Niallia</taxon>
    </lineage>
</organism>
<dbReference type="EMBL" id="NPBQ01000105">
    <property type="protein sequence ID" value="PAD81925.1"/>
    <property type="molecule type" value="Genomic_DNA"/>
</dbReference>
<dbReference type="GO" id="GO:0004575">
    <property type="term" value="F:sucrose alpha-glucosidase activity"/>
    <property type="evidence" value="ECO:0007669"/>
    <property type="project" value="TreeGrafter"/>
</dbReference>
<feature type="domain" description="Glycosyl hydrolase family 32 C-terminal" evidence="6">
    <location>
        <begin position="360"/>
        <end position="516"/>
    </location>
</feature>